<proteinExistence type="predicted"/>
<comment type="caution">
    <text evidence="1">The sequence shown here is derived from an EMBL/GenBank/DDBJ whole genome shotgun (WGS) entry which is preliminary data.</text>
</comment>
<gene>
    <name evidence="1" type="ORF">KIL84_008801</name>
</gene>
<protein>
    <submittedName>
        <fullName evidence="1">Uncharacterized protein</fullName>
    </submittedName>
</protein>
<dbReference type="EMBL" id="JAHDVG010000479">
    <property type="protein sequence ID" value="KAH1174810.1"/>
    <property type="molecule type" value="Genomic_DNA"/>
</dbReference>
<accession>A0A9D4AZR6</accession>
<organism evidence="1 2">
    <name type="scientific">Mauremys mutica</name>
    <name type="common">yellowpond turtle</name>
    <dbReference type="NCBI Taxonomy" id="74926"/>
    <lineage>
        <taxon>Eukaryota</taxon>
        <taxon>Metazoa</taxon>
        <taxon>Chordata</taxon>
        <taxon>Craniata</taxon>
        <taxon>Vertebrata</taxon>
        <taxon>Euteleostomi</taxon>
        <taxon>Archelosauria</taxon>
        <taxon>Testudinata</taxon>
        <taxon>Testudines</taxon>
        <taxon>Cryptodira</taxon>
        <taxon>Durocryptodira</taxon>
        <taxon>Testudinoidea</taxon>
        <taxon>Geoemydidae</taxon>
        <taxon>Geoemydinae</taxon>
        <taxon>Mauremys</taxon>
    </lineage>
</organism>
<name>A0A9D4AZR6_9SAUR</name>
<evidence type="ECO:0000313" key="2">
    <source>
        <dbReference type="Proteomes" id="UP000827986"/>
    </source>
</evidence>
<dbReference type="AlphaFoldDB" id="A0A9D4AZR6"/>
<sequence length="143" mass="15720">MMQNVATACVIPFAQPRGPAAENQAEITMRSAHSERVTIRLTRFAIVLSPGSHLESAIRPKEGDALLANTNPQQLIAMSRFVFVIKLSYLIRVRWRPGLRCRFEIPMLPGNAGSNPGCVNPAFHLTVAAKLNTIFMLQGTGKH</sequence>
<dbReference type="Proteomes" id="UP000827986">
    <property type="component" value="Unassembled WGS sequence"/>
</dbReference>
<evidence type="ECO:0000313" key="1">
    <source>
        <dbReference type="EMBL" id="KAH1174810.1"/>
    </source>
</evidence>
<reference evidence="1" key="1">
    <citation type="submission" date="2021-09" db="EMBL/GenBank/DDBJ databases">
        <title>The genome of Mauremys mutica provides insights into the evolution of semi-aquatic lifestyle.</title>
        <authorList>
            <person name="Gong S."/>
            <person name="Gao Y."/>
        </authorList>
    </citation>
    <scope>NUCLEOTIDE SEQUENCE</scope>
    <source>
        <strain evidence="1">MM-2020</strain>
        <tissue evidence="1">Muscle</tissue>
    </source>
</reference>
<keyword evidence="2" id="KW-1185">Reference proteome</keyword>